<gene>
    <name evidence="8" type="ORF">AWJ20_3</name>
</gene>
<dbReference type="EC" id="3.1.1.-" evidence="6"/>
<dbReference type="AlphaFoldDB" id="A0A167CJK5"/>
<keyword evidence="3 6" id="KW-0378">Hydrolase</keyword>
<feature type="domain" description="Carboxylesterase type B" evidence="7">
    <location>
        <begin position="13"/>
        <end position="368"/>
    </location>
</feature>
<dbReference type="ESTHER" id="9asco-a0a167cjk5">
    <property type="family name" value="Fungal_carboxylesterase_lipase"/>
</dbReference>
<dbReference type="InterPro" id="IPR029058">
    <property type="entry name" value="AB_hydrolase_fold"/>
</dbReference>
<dbReference type="InterPro" id="IPR050309">
    <property type="entry name" value="Type-B_Carboxylest/Lipase"/>
</dbReference>
<dbReference type="InterPro" id="IPR002018">
    <property type="entry name" value="CarbesteraseB"/>
</dbReference>
<evidence type="ECO:0000313" key="9">
    <source>
        <dbReference type="Proteomes" id="UP000189580"/>
    </source>
</evidence>
<dbReference type="Pfam" id="PF00135">
    <property type="entry name" value="COesterase"/>
    <property type="match status" value="1"/>
</dbReference>
<evidence type="ECO:0000256" key="3">
    <source>
        <dbReference type="ARBA" id="ARBA00022801"/>
    </source>
</evidence>
<dbReference type="GO" id="GO:0004806">
    <property type="term" value="F:triacylglycerol lipase activity"/>
    <property type="evidence" value="ECO:0007669"/>
    <property type="project" value="UniProtKB-EC"/>
</dbReference>
<evidence type="ECO:0000256" key="4">
    <source>
        <dbReference type="ARBA" id="ARBA00022963"/>
    </source>
</evidence>
<dbReference type="RefSeq" id="XP_018734261.1">
    <property type="nucleotide sequence ID" value="XM_018879985.1"/>
</dbReference>
<dbReference type="SUPFAM" id="SSF53474">
    <property type="entry name" value="alpha/beta-Hydrolases"/>
    <property type="match status" value="1"/>
</dbReference>
<evidence type="ECO:0000256" key="1">
    <source>
        <dbReference type="ARBA" id="ARBA00001024"/>
    </source>
</evidence>
<evidence type="ECO:0000256" key="5">
    <source>
        <dbReference type="ARBA" id="ARBA00023098"/>
    </source>
</evidence>
<reference evidence="8 9" key="1">
    <citation type="submission" date="2016-02" db="EMBL/GenBank/DDBJ databases">
        <title>Complete genome sequence and transcriptome regulation of the pentose utilising yeast Sugiyamaella lignohabitans.</title>
        <authorList>
            <person name="Bellasio M."/>
            <person name="Peymann A."/>
            <person name="Valli M."/>
            <person name="Sipitzky M."/>
            <person name="Graf A."/>
            <person name="Sauer M."/>
            <person name="Marx H."/>
            <person name="Mattanovich D."/>
        </authorList>
    </citation>
    <scope>NUCLEOTIDE SEQUENCE [LARGE SCALE GENOMIC DNA]</scope>
    <source>
        <strain evidence="8 9">CBS 10342</strain>
    </source>
</reference>
<keyword evidence="9" id="KW-1185">Reference proteome</keyword>
<sequence length="417" mass="46956">MVRPFKLIFDEFECLNLMITRPVMTDPAIKLPVVVWIHGGGNVAGTPYRTICDPSDWISQSIKMAKPVIFVSLQYRVHLFGALPYEGIGNFFLHDQRLGLQWVHEYIDYFGGDKNRVTLIGQSAGSCCVAAQASAKGAEQLFKRAALMSGSISSMPFMTLDQYGAKSKEIAEAAGLETVEELSNLPWKQLVDAGVKCNFNVAYAVDDGKFLGYGQLNRAHTLVESIILSDCIEDGYFFTDYFTQGIGDLFTEIKQIACDEKVSQQLLAAYNIVEDESIIKRIGDLLTDAIFCQGNENMDIEVRKSGATKVFRQFFDANNPFNPTLGNNHMVEVLYLFNAYNVAAKYQPITRDVQSRWINFFYGHDPWSSECCLRVSDTGVEEISYNQRGQYRRIKNFDLLSSLDPKSMHRLTGDGWD</sequence>
<dbReference type="OrthoDB" id="4075097at2759"/>
<name>A0A167CJK5_9ASCO</name>
<dbReference type="GeneID" id="30034972"/>
<dbReference type="Gene3D" id="3.40.50.1820">
    <property type="entry name" value="alpha/beta hydrolase"/>
    <property type="match status" value="1"/>
</dbReference>
<dbReference type="PANTHER" id="PTHR11559">
    <property type="entry name" value="CARBOXYLESTERASE"/>
    <property type="match status" value="1"/>
</dbReference>
<organism evidence="8 9">
    <name type="scientific">Sugiyamaella lignohabitans</name>
    <dbReference type="NCBI Taxonomy" id="796027"/>
    <lineage>
        <taxon>Eukaryota</taxon>
        <taxon>Fungi</taxon>
        <taxon>Dikarya</taxon>
        <taxon>Ascomycota</taxon>
        <taxon>Saccharomycotina</taxon>
        <taxon>Dipodascomycetes</taxon>
        <taxon>Dipodascales</taxon>
        <taxon>Trichomonascaceae</taxon>
        <taxon>Sugiyamaella</taxon>
    </lineage>
</organism>
<dbReference type="GO" id="GO:0016042">
    <property type="term" value="P:lipid catabolic process"/>
    <property type="evidence" value="ECO:0007669"/>
    <property type="project" value="UniProtKB-KW"/>
</dbReference>
<dbReference type="KEGG" id="slb:AWJ20_3"/>
<dbReference type="EMBL" id="CP014501">
    <property type="protein sequence ID" value="ANB11784.1"/>
    <property type="molecule type" value="Genomic_DNA"/>
</dbReference>
<comment type="similarity">
    <text evidence="2 6">Belongs to the type-B carboxylesterase/lipase family.</text>
</comment>
<evidence type="ECO:0000256" key="2">
    <source>
        <dbReference type="ARBA" id="ARBA00005964"/>
    </source>
</evidence>
<evidence type="ECO:0000259" key="7">
    <source>
        <dbReference type="Pfam" id="PF00135"/>
    </source>
</evidence>
<accession>A0A167CJK5</accession>
<evidence type="ECO:0000313" key="8">
    <source>
        <dbReference type="EMBL" id="ANB11784.1"/>
    </source>
</evidence>
<keyword evidence="4" id="KW-0442">Lipid degradation</keyword>
<dbReference type="PROSITE" id="PS00122">
    <property type="entry name" value="CARBOXYLESTERASE_B_1"/>
    <property type="match status" value="1"/>
</dbReference>
<comment type="catalytic activity">
    <reaction evidence="1">
        <text>a triacylglycerol + H2O = a diacylglycerol + a fatty acid + H(+)</text>
        <dbReference type="Rhea" id="RHEA:12044"/>
        <dbReference type="ChEBI" id="CHEBI:15377"/>
        <dbReference type="ChEBI" id="CHEBI:15378"/>
        <dbReference type="ChEBI" id="CHEBI:17855"/>
        <dbReference type="ChEBI" id="CHEBI:18035"/>
        <dbReference type="ChEBI" id="CHEBI:28868"/>
        <dbReference type="EC" id="3.1.1.3"/>
    </reaction>
</comment>
<protein>
    <recommendedName>
        <fullName evidence="6">Carboxylic ester hydrolase</fullName>
        <ecNumber evidence="6">3.1.1.-</ecNumber>
    </recommendedName>
</protein>
<keyword evidence="5" id="KW-0443">Lipid metabolism</keyword>
<evidence type="ECO:0000256" key="6">
    <source>
        <dbReference type="RuleBase" id="RU361235"/>
    </source>
</evidence>
<dbReference type="Proteomes" id="UP000189580">
    <property type="component" value="Chromosome a"/>
</dbReference>
<dbReference type="InterPro" id="IPR019826">
    <property type="entry name" value="Carboxylesterase_B_AS"/>
</dbReference>
<proteinExistence type="inferred from homology"/>